<dbReference type="InterPro" id="IPR017946">
    <property type="entry name" value="PLC-like_Pdiesterase_TIM-brl"/>
</dbReference>
<dbReference type="Gene3D" id="3.20.20.190">
    <property type="entry name" value="Phosphatidylinositol (PI) phosphodiesterase"/>
    <property type="match status" value="1"/>
</dbReference>
<dbReference type="Pfam" id="PF03009">
    <property type="entry name" value="GDPD"/>
    <property type="match status" value="1"/>
</dbReference>
<evidence type="ECO:0000313" key="3">
    <source>
        <dbReference type="Proteomes" id="UP000248326"/>
    </source>
</evidence>
<dbReference type="PROSITE" id="PS51704">
    <property type="entry name" value="GP_PDE"/>
    <property type="match status" value="1"/>
</dbReference>
<gene>
    <name evidence="2" type="ORF">DES52_10675</name>
</gene>
<dbReference type="Proteomes" id="UP000248326">
    <property type="component" value="Unassembled WGS sequence"/>
</dbReference>
<evidence type="ECO:0000313" key="2">
    <source>
        <dbReference type="EMBL" id="PYE54110.1"/>
    </source>
</evidence>
<dbReference type="InterPro" id="IPR030395">
    <property type="entry name" value="GP_PDE_dom"/>
</dbReference>
<reference evidence="2 3" key="1">
    <citation type="submission" date="2018-06" db="EMBL/GenBank/DDBJ databases">
        <title>Genomic Encyclopedia of Type Strains, Phase IV (KMG-IV): sequencing the most valuable type-strain genomes for metagenomic binning, comparative biology and taxonomic classification.</title>
        <authorList>
            <person name="Goeker M."/>
        </authorList>
    </citation>
    <scope>NUCLEOTIDE SEQUENCE [LARGE SCALE GENOMIC DNA]</scope>
    <source>
        <strain evidence="2 3">DSM 18048</strain>
    </source>
</reference>
<protein>
    <submittedName>
        <fullName evidence="2">Glycerophosphoryl diester phosphodiesterase</fullName>
    </submittedName>
</protein>
<name>A0A318SAB2_9DEIO</name>
<dbReference type="GO" id="GO:0006629">
    <property type="term" value="P:lipid metabolic process"/>
    <property type="evidence" value="ECO:0007669"/>
    <property type="project" value="InterPro"/>
</dbReference>
<evidence type="ECO:0000259" key="1">
    <source>
        <dbReference type="PROSITE" id="PS51704"/>
    </source>
</evidence>
<dbReference type="GO" id="GO:0008081">
    <property type="term" value="F:phosphoric diester hydrolase activity"/>
    <property type="evidence" value="ECO:0007669"/>
    <property type="project" value="InterPro"/>
</dbReference>
<dbReference type="CDD" id="cd08556">
    <property type="entry name" value="GDPD"/>
    <property type="match status" value="1"/>
</dbReference>
<dbReference type="PANTHER" id="PTHR46211">
    <property type="entry name" value="GLYCEROPHOSPHORYL DIESTER PHOSPHODIESTERASE"/>
    <property type="match status" value="1"/>
</dbReference>
<proteinExistence type="predicted"/>
<feature type="domain" description="GP-PDE" evidence="1">
    <location>
        <begin position="3"/>
        <end position="222"/>
    </location>
</feature>
<sequence>MAPLLLGHRGTPRLHRENTLVGFREALSRGLDGVELDVRRCLDGTLVVHHDATLLDGRRIANLRFRALKPQPVPTLAEVLAWAAESGAFVNVELKYESVRPDDRVLRTAELLRRYGLLERSIVSSFNPLFLSALREADANVRRGFLYDRAPLVMPLVAERIGVHALHPHHSLVTSALMCQARARGWDVNVWTVNDAVLVRRLTDLGVNALMGDDPDVLAVARS</sequence>
<dbReference type="EMBL" id="QJSX01000006">
    <property type="protein sequence ID" value="PYE54110.1"/>
    <property type="molecule type" value="Genomic_DNA"/>
</dbReference>
<keyword evidence="3" id="KW-1185">Reference proteome</keyword>
<dbReference type="OrthoDB" id="384721at2"/>
<accession>A0A318SAB2</accession>
<organism evidence="2 3">
    <name type="scientific">Deinococcus yavapaiensis KR-236</name>
    <dbReference type="NCBI Taxonomy" id="694435"/>
    <lineage>
        <taxon>Bacteria</taxon>
        <taxon>Thermotogati</taxon>
        <taxon>Deinococcota</taxon>
        <taxon>Deinococci</taxon>
        <taxon>Deinococcales</taxon>
        <taxon>Deinococcaceae</taxon>
        <taxon>Deinococcus</taxon>
    </lineage>
</organism>
<dbReference type="RefSeq" id="WP_110886504.1">
    <property type="nucleotide sequence ID" value="NZ_QJSX01000006.1"/>
</dbReference>
<dbReference type="SUPFAM" id="SSF51695">
    <property type="entry name" value="PLC-like phosphodiesterases"/>
    <property type="match status" value="1"/>
</dbReference>
<dbReference type="PANTHER" id="PTHR46211:SF1">
    <property type="entry name" value="GLYCEROPHOSPHODIESTER PHOSPHODIESTERASE, CYTOPLASMIC"/>
    <property type="match status" value="1"/>
</dbReference>
<comment type="caution">
    <text evidence="2">The sequence shown here is derived from an EMBL/GenBank/DDBJ whole genome shotgun (WGS) entry which is preliminary data.</text>
</comment>
<dbReference type="AlphaFoldDB" id="A0A318SAB2"/>